<proteinExistence type="predicted"/>
<keyword evidence="1" id="KW-0812">Transmembrane</keyword>
<accession>A0A6C0HQI4</accession>
<keyword evidence="1" id="KW-0472">Membrane</keyword>
<feature type="transmembrane region" description="Helical" evidence="1">
    <location>
        <begin position="48"/>
        <end position="66"/>
    </location>
</feature>
<feature type="transmembrane region" description="Helical" evidence="1">
    <location>
        <begin position="17"/>
        <end position="41"/>
    </location>
</feature>
<protein>
    <submittedName>
        <fullName evidence="2">Uncharacterized protein</fullName>
    </submittedName>
</protein>
<dbReference type="EMBL" id="MN739997">
    <property type="protein sequence ID" value="QHT82133.1"/>
    <property type="molecule type" value="Genomic_DNA"/>
</dbReference>
<name>A0A6C0HQI4_9ZZZZ</name>
<evidence type="ECO:0000313" key="2">
    <source>
        <dbReference type="EMBL" id="QHT82133.1"/>
    </source>
</evidence>
<reference evidence="2" key="1">
    <citation type="journal article" date="2020" name="Nature">
        <title>Giant virus diversity and host interactions through global metagenomics.</title>
        <authorList>
            <person name="Schulz F."/>
            <person name="Roux S."/>
            <person name="Paez-Espino D."/>
            <person name="Jungbluth S."/>
            <person name="Walsh D.A."/>
            <person name="Denef V.J."/>
            <person name="McMahon K.D."/>
            <person name="Konstantinidis K.T."/>
            <person name="Eloe-Fadrosh E.A."/>
            <person name="Kyrpides N.C."/>
            <person name="Woyke T."/>
        </authorList>
    </citation>
    <scope>NUCLEOTIDE SEQUENCE</scope>
    <source>
        <strain evidence="2">GVMAG-M-3300023184-161</strain>
    </source>
</reference>
<evidence type="ECO:0000256" key="1">
    <source>
        <dbReference type="SAM" id="Phobius"/>
    </source>
</evidence>
<organism evidence="2">
    <name type="scientific">viral metagenome</name>
    <dbReference type="NCBI Taxonomy" id="1070528"/>
    <lineage>
        <taxon>unclassified sequences</taxon>
        <taxon>metagenomes</taxon>
        <taxon>organismal metagenomes</taxon>
    </lineage>
</organism>
<dbReference type="AlphaFoldDB" id="A0A6C0HQI4"/>
<keyword evidence="1" id="KW-1133">Transmembrane helix</keyword>
<sequence>MFMNTLFGPTISADYCLYFYILSILFFLAAVVALGGVVFLFGDIVKNYKLIITGTYSAGLAGLMYLSNRLLYTMCSNSIH</sequence>